<organism evidence="1 2">
    <name type="scientific">Cribrihabitans marinus</name>
    <dbReference type="NCBI Taxonomy" id="1227549"/>
    <lineage>
        <taxon>Bacteria</taxon>
        <taxon>Pseudomonadati</taxon>
        <taxon>Pseudomonadota</taxon>
        <taxon>Alphaproteobacteria</taxon>
        <taxon>Rhodobacterales</taxon>
        <taxon>Paracoccaceae</taxon>
        <taxon>Cribrihabitans</taxon>
    </lineage>
</organism>
<name>A0A1H6SWU5_9RHOB</name>
<sequence>MVLQDRTDRIMRIVETAEARFGRPVQNVTAPGGGGRSSFRLHFHEGSVIATFRSDPRRTRLEAYVLRRLSERCDDVPECLGTVGDVMFQSDVGRRRLSKVITHVDPPRRNELAARAVAGLFRIQSAARQAKLAEVVPRLGTDPAWVASLVNAVDALEPFSHGISDRFDRAAACEVLGAPGSQFVKWDCRAGNAALTKDGRLRWFDFEFSGLRHGAEDFAWLIGDEAWPVAPDKMIDLVIDAFDPGCGQDIAEWLEYLSVYLTFHCAVRLRLILQEARLRGWLSKARVLEFDDAGVHPDFTAQLCRVGRYFAAQTRLTAPLTSNFDTALANFKSGSAGSAGQKGG</sequence>
<evidence type="ECO:0000313" key="2">
    <source>
        <dbReference type="Proteomes" id="UP000199379"/>
    </source>
</evidence>
<dbReference type="SUPFAM" id="SSF56112">
    <property type="entry name" value="Protein kinase-like (PK-like)"/>
    <property type="match status" value="1"/>
</dbReference>
<proteinExistence type="predicted"/>
<reference evidence="1 2" key="1">
    <citation type="submission" date="2016-10" db="EMBL/GenBank/DDBJ databases">
        <authorList>
            <person name="de Groot N.N."/>
        </authorList>
    </citation>
    <scope>NUCLEOTIDE SEQUENCE [LARGE SCALE GENOMIC DNA]</scope>
    <source>
        <strain evidence="1 2">DSM 29340</strain>
    </source>
</reference>
<dbReference type="STRING" id="1227549.SAMN05444007_102127"/>
<evidence type="ECO:0000313" key="1">
    <source>
        <dbReference type="EMBL" id="SEI68480.1"/>
    </source>
</evidence>
<dbReference type="EMBL" id="FNYD01000002">
    <property type="protein sequence ID" value="SEI68480.1"/>
    <property type="molecule type" value="Genomic_DNA"/>
</dbReference>
<dbReference type="Proteomes" id="UP000199379">
    <property type="component" value="Unassembled WGS sequence"/>
</dbReference>
<evidence type="ECO:0008006" key="3">
    <source>
        <dbReference type="Google" id="ProtNLM"/>
    </source>
</evidence>
<gene>
    <name evidence="1" type="ORF">SAMN05444007_102127</name>
</gene>
<protein>
    <recommendedName>
        <fullName evidence="3">Phosphotransferase enzyme family protein</fullName>
    </recommendedName>
</protein>
<dbReference type="Gene3D" id="3.90.1200.10">
    <property type="match status" value="1"/>
</dbReference>
<dbReference type="InterPro" id="IPR011009">
    <property type="entry name" value="Kinase-like_dom_sf"/>
</dbReference>
<accession>A0A1H6SWU5</accession>
<keyword evidence="2" id="KW-1185">Reference proteome</keyword>
<dbReference type="AlphaFoldDB" id="A0A1H6SWU5"/>